<protein>
    <submittedName>
        <fullName evidence="2">Putative nucleic-acid-binding protein (DUF448 domain)</fullName>
    </submittedName>
</protein>
<dbReference type="SUPFAM" id="SSF64376">
    <property type="entry name" value="YlxR-like"/>
    <property type="match status" value="1"/>
</dbReference>
<evidence type="ECO:0000313" key="3">
    <source>
        <dbReference type="Proteomes" id="UP000031135"/>
    </source>
</evidence>
<proteinExistence type="predicted"/>
<dbReference type="Gene3D" id="3.30.1230.10">
    <property type="entry name" value="YlxR-like"/>
    <property type="match status" value="1"/>
</dbReference>
<dbReference type="InterPro" id="IPR035931">
    <property type="entry name" value="YlxR-like_sf"/>
</dbReference>
<accession>A0A0A8H8Y4</accession>
<organism evidence="2 3">
    <name type="scientific">Campylobacter subantarcticus LMG 24374</name>
    <dbReference type="NCBI Taxonomy" id="1388751"/>
    <lineage>
        <taxon>Bacteria</taxon>
        <taxon>Pseudomonadati</taxon>
        <taxon>Campylobacterota</taxon>
        <taxon>Epsilonproteobacteria</taxon>
        <taxon>Campylobacterales</taxon>
        <taxon>Campylobacteraceae</taxon>
        <taxon>Campylobacter</taxon>
    </lineage>
</organism>
<dbReference type="KEGG" id="csm:CSUB8521_0228"/>
<dbReference type="OrthoDB" id="5518171at2"/>
<dbReference type="Pfam" id="PF04296">
    <property type="entry name" value="YlxR"/>
    <property type="match status" value="1"/>
</dbReference>
<dbReference type="AlphaFoldDB" id="A0A0A8H8Y4"/>
<sequence length="88" mass="10549">MKNHIPIRMCIVCKGRYEKQSLYRFQIKNSQIITKVEFGRSLYMCNSCFEKDEKTLQKAFMRACKGNFYGSINQQDLKEIFFNDRCKD</sequence>
<evidence type="ECO:0000259" key="1">
    <source>
        <dbReference type="Pfam" id="PF04296"/>
    </source>
</evidence>
<reference evidence="2 3" key="1">
    <citation type="journal article" date="2014" name="Genome Biol. Evol.">
        <title>Comparative Genomics of the Campylobacter lari Group.</title>
        <authorList>
            <person name="Miller W.G."/>
            <person name="Yee E."/>
            <person name="Chapman M.H."/>
            <person name="Smith T.P."/>
            <person name="Bono J.L."/>
            <person name="Huynh S."/>
            <person name="Parker C.T."/>
            <person name="Vandamme P."/>
            <person name="Luong K."/>
            <person name="Korlach J."/>
        </authorList>
    </citation>
    <scope>NUCLEOTIDE SEQUENCE [LARGE SCALE GENOMIC DNA]</scope>
    <source>
        <strain evidence="2 3">LMG 24374</strain>
    </source>
</reference>
<evidence type="ECO:0000313" key="2">
    <source>
        <dbReference type="EMBL" id="AJC90125.1"/>
    </source>
</evidence>
<dbReference type="InterPro" id="IPR007393">
    <property type="entry name" value="YlxR_dom"/>
</dbReference>
<dbReference type="EMBL" id="CP007772">
    <property type="protein sequence ID" value="AJC90125.1"/>
    <property type="molecule type" value="Genomic_DNA"/>
</dbReference>
<name>A0A0A8H8Y4_9BACT</name>
<dbReference type="Proteomes" id="UP000031135">
    <property type="component" value="Chromosome"/>
</dbReference>
<gene>
    <name evidence="2" type="ORF">CSUB8521_0228</name>
</gene>
<feature type="domain" description="YlxR" evidence="1">
    <location>
        <begin position="8"/>
        <end position="72"/>
    </location>
</feature>
<dbReference type="HOGENOM" id="CLU_177573_0_0_7"/>